<evidence type="ECO:0000256" key="5">
    <source>
        <dbReference type="ARBA" id="ARBA00023136"/>
    </source>
</evidence>
<reference evidence="7 8" key="1">
    <citation type="journal article" date="2013" name="Genome Announc.">
        <title>Draft Genome Sequence of Desulfotignum phosphitoxidans DSM 13687 Strain FiPS-3.</title>
        <authorList>
            <person name="Poehlein A."/>
            <person name="Daniel R."/>
            <person name="Simeonova D.D."/>
        </authorList>
    </citation>
    <scope>NUCLEOTIDE SEQUENCE [LARGE SCALE GENOMIC DNA]</scope>
    <source>
        <strain evidence="7 8">DSM 13687</strain>
    </source>
</reference>
<dbReference type="GO" id="GO:0003924">
    <property type="term" value="F:GTPase activity"/>
    <property type="evidence" value="ECO:0007669"/>
    <property type="project" value="InterPro"/>
</dbReference>
<accession>S0G6V4</accession>
<dbReference type="EMBL" id="APJX01000002">
    <property type="protein sequence ID" value="EMS80617.1"/>
    <property type="molecule type" value="Genomic_DNA"/>
</dbReference>
<dbReference type="InterPro" id="IPR027417">
    <property type="entry name" value="P-loop_NTPase"/>
</dbReference>
<keyword evidence="4" id="KW-0342">GTP-binding</keyword>
<dbReference type="PANTHER" id="PTHR10465:SF0">
    <property type="entry name" value="SARCALUMENIN"/>
    <property type="match status" value="1"/>
</dbReference>
<gene>
    <name evidence="7" type="ORF">Dpo_2c03120</name>
</gene>
<comment type="subcellular location">
    <subcellularLocation>
        <location evidence="1">Membrane</location>
    </subcellularLocation>
</comment>
<dbReference type="PANTHER" id="PTHR10465">
    <property type="entry name" value="TRANSMEMBRANE GTPASE FZO1"/>
    <property type="match status" value="1"/>
</dbReference>
<keyword evidence="8" id="KW-1185">Reference proteome</keyword>
<evidence type="ECO:0000256" key="1">
    <source>
        <dbReference type="ARBA" id="ARBA00004370"/>
    </source>
</evidence>
<dbReference type="GO" id="GO:0005525">
    <property type="term" value="F:GTP binding"/>
    <property type="evidence" value="ECO:0007669"/>
    <property type="project" value="UniProtKB-KW"/>
</dbReference>
<evidence type="ECO:0000256" key="2">
    <source>
        <dbReference type="ARBA" id="ARBA00022741"/>
    </source>
</evidence>
<dbReference type="AlphaFoldDB" id="S0G6V4"/>
<evidence type="ECO:0000256" key="3">
    <source>
        <dbReference type="ARBA" id="ARBA00022801"/>
    </source>
</evidence>
<evidence type="ECO:0000256" key="4">
    <source>
        <dbReference type="ARBA" id="ARBA00023134"/>
    </source>
</evidence>
<evidence type="ECO:0000313" key="8">
    <source>
        <dbReference type="Proteomes" id="UP000014216"/>
    </source>
</evidence>
<dbReference type="InterPro" id="IPR045063">
    <property type="entry name" value="Dynamin_N"/>
</dbReference>
<dbReference type="SUPFAM" id="SSF52540">
    <property type="entry name" value="P-loop containing nucleoside triphosphate hydrolases"/>
    <property type="match status" value="1"/>
</dbReference>
<protein>
    <submittedName>
        <fullName evidence="7">GTPase family protein</fullName>
    </submittedName>
</protein>
<organism evidence="7 8">
    <name type="scientific">Desulfotignum phosphitoxidans DSM 13687</name>
    <dbReference type="NCBI Taxonomy" id="1286635"/>
    <lineage>
        <taxon>Bacteria</taxon>
        <taxon>Pseudomonadati</taxon>
        <taxon>Thermodesulfobacteriota</taxon>
        <taxon>Desulfobacteria</taxon>
        <taxon>Desulfobacterales</taxon>
        <taxon>Desulfobacteraceae</taxon>
        <taxon>Desulfotignum</taxon>
    </lineage>
</organism>
<keyword evidence="2" id="KW-0547">Nucleotide-binding</keyword>
<name>S0G6V4_9BACT</name>
<evidence type="ECO:0000259" key="6">
    <source>
        <dbReference type="Pfam" id="PF00350"/>
    </source>
</evidence>
<dbReference type="GO" id="GO:0016020">
    <property type="term" value="C:membrane"/>
    <property type="evidence" value="ECO:0007669"/>
    <property type="project" value="UniProtKB-SubCell"/>
</dbReference>
<dbReference type="RefSeq" id="WP_006964880.1">
    <property type="nucleotide sequence ID" value="NZ_APJX01000002.1"/>
</dbReference>
<dbReference type="InterPro" id="IPR027094">
    <property type="entry name" value="Mitofusin_fam"/>
</dbReference>
<evidence type="ECO:0000313" key="7">
    <source>
        <dbReference type="EMBL" id="EMS80617.1"/>
    </source>
</evidence>
<dbReference type="Gene3D" id="3.40.50.300">
    <property type="entry name" value="P-loop containing nucleotide triphosphate hydrolases"/>
    <property type="match status" value="2"/>
</dbReference>
<dbReference type="Proteomes" id="UP000014216">
    <property type="component" value="Unassembled WGS sequence"/>
</dbReference>
<dbReference type="OrthoDB" id="5409226at2"/>
<feature type="domain" description="Dynamin N-terminal" evidence="6">
    <location>
        <begin position="57"/>
        <end position="282"/>
    </location>
</feature>
<dbReference type="Pfam" id="PF00350">
    <property type="entry name" value="Dynamin_N"/>
    <property type="match status" value="1"/>
</dbReference>
<sequence length="745" mass="84887">MTTSNDTYPQVAAIVSDILSVIDTMETVPPLADDMLESVKIRCGKIPEQIQSNRIKIAVVGVIKSGKSTLINAMTGKEVVKRGAGVVTAVTTRIRKGKKNRAVLFLKSWDDINQTLKNVLEMFPQDDTSSLNVNPETFDLRRKKDQDFLKQVYGKLVQAFPVTDQGIRPETLVIRNALQGYDTCKDLVGADREQLVFEGRQFSDHKLFTGDAANAFYVADACLELFGKTLDPRVELADCQGADSTDPGQLNRVVTYLQQANLFVYCISSRTGLRRSDMRFLKIIQGMGLLENILFVNNCDLSEHETLDDLLASEQNTRQELSFLLASPELYSFSALMRLFCAMEKKLSRRNRKRLALWQEDPVMTSWCSENAERFDARLSGLLSRRHHRLLVSNHLERLFHMCTALENKARLFLDGLNATGDDREQTRKKIARIKDNVKQLETIVKNAVPGAVAGLTRELEADLDNAFAKDAGRIRKKMVAFVNQTPLDTSLYQNRLKELGIKKILYLMFQDFRRSLDLFVMTDILPDIHTLAARQEDRIQSYFQSLLDTYRIDLSKNSLAPGQSEDTNIQFQMAAHQPALDRFVDVQAIKKILGLTLPDITMMPRYSGRIQTHALTGLGITFVTRFFRALVDKQQSFSLNSGFDVAARRIKKQTLQGIDPQIEQFHLRLKNQYFMPLIRAVTRDVTDKIHERFSLYRSLDMDIDETRAVDQAKKQTQQEKVTGMVTQLQQIRRDILELKETDVH</sequence>
<keyword evidence="5" id="KW-0472">Membrane</keyword>
<comment type="caution">
    <text evidence="7">The sequence shown here is derived from an EMBL/GenBank/DDBJ whole genome shotgun (WGS) entry which is preliminary data.</text>
</comment>
<proteinExistence type="predicted"/>
<keyword evidence="3" id="KW-0378">Hydrolase</keyword>